<accession>A0AA96GM56</accession>
<reference evidence="1 2" key="1">
    <citation type="submission" date="2023-01" db="EMBL/GenBank/DDBJ databases">
        <title>Cultivation and genomic characterization of new, ubiquitous marine nitrite-oxidizing bacteria from the Nitrospirales.</title>
        <authorList>
            <person name="Mueller A.J."/>
            <person name="Daebeler A."/>
            <person name="Herbold C.W."/>
            <person name="Kirkegaard R.H."/>
            <person name="Daims H."/>
        </authorList>
    </citation>
    <scope>NUCLEOTIDE SEQUENCE [LARGE SCALE GENOMIC DNA]</scope>
    <source>
        <strain evidence="1 2">DK</strain>
    </source>
</reference>
<dbReference type="AlphaFoldDB" id="A0AA96GM56"/>
<evidence type="ECO:0000313" key="2">
    <source>
        <dbReference type="Proteomes" id="UP001302494"/>
    </source>
</evidence>
<name>A0AA96GM56_9BACT</name>
<gene>
    <name evidence="1" type="ORF">PQG83_04305</name>
</gene>
<dbReference type="RefSeq" id="WP_312747175.1">
    <property type="nucleotide sequence ID" value="NZ_CP116968.1"/>
</dbReference>
<dbReference type="KEGG" id="nneo:PQG83_04305"/>
<keyword evidence="2" id="KW-1185">Reference proteome</keyword>
<protein>
    <submittedName>
        <fullName evidence="1">Uncharacterized protein</fullName>
    </submittedName>
</protein>
<proteinExistence type="predicted"/>
<sequence length="219" mass="24249">MNQILVFQLFSRCVGSLLGSVRDAGFWFLLEAGLVILVSSPVWGIVPEPSEFQILEAIKNGQEGARSQTPPNRLYWHFGISSEDVPQAHGFLMTKLNGIAVMSSHFALRGERLSSQDIQQILDEQSLQVVVMIFGDSSSFAKDSYLLLKQGDRLIKPDRIRFDARATLLNPNQGPPTYRAKIVASFNYHVFDALAQTTVKVFPGTGGEVTFDLDFASIP</sequence>
<evidence type="ECO:0000313" key="1">
    <source>
        <dbReference type="EMBL" id="WNM62980.1"/>
    </source>
</evidence>
<dbReference type="EMBL" id="CP116968">
    <property type="protein sequence ID" value="WNM62980.1"/>
    <property type="molecule type" value="Genomic_DNA"/>
</dbReference>
<organism evidence="1 2">
    <name type="scientific">Candidatus Nitrospira neomarina</name>
    <dbReference type="NCBI Taxonomy" id="3020899"/>
    <lineage>
        <taxon>Bacteria</taxon>
        <taxon>Pseudomonadati</taxon>
        <taxon>Nitrospirota</taxon>
        <taxon>Nitrospiria</taxon>
        <taxon>Nitrospirales</taxon>
        <taxon>Nitrospiraceae</taxon>
        <taxon>Nitrospira</taxon>
    </lineage>
</organism>
<dbReference type="Proteomes" id="UP001302494">
    <property type="component" value="Chromosome"/>
</dbReference>